<accession>E2BJL1</accession>
<reference evidence="4 5" key="1">
    <citation type="journal article" date="2010" name="Science">
        <title>Genomic comparison of the ants Camponotus floridanus and Harpegnathos saltator.</title>
        <authorList>
            <person name="Bonasio R."/>
            <person name="Zhang G."/>
            <person name="Ye C."/>
            <person name="Mutti N.S."/>
            <person name="Fang X."/>
            <person name="Qin N."/>
            <person name="Donahue G."/>
            <person name="Yang P."/>
            <person name="Li Q."/>
            <person name="Li C."/>
            <person name="Zhang P."/>
            <person name="Huang Z."/>
            <person name="Berger S.L."/>
            <person name="Reinberg D."/>
            <person name="Wang J."/>
            <person name="Liebig J."/>
        </authorList>
    </citation>
    <scope>NUCLEOTIDE SEQUENCE [LARGE SCALE GENOMIC DNA]</scope>
    <source>
        <strain evidence="4 5">R22 G/1</strain>
    </source>
</reference>
<evidence type="ECO:0000256" key="2">
    <source>
        <dbReference type="ARBA" id="ARBA00022606"/>
    </source>
</evidence>
<name>E2BJL1_HARSA</name>
<feature type="domain" description="Arrestin C-terminal-like" evidence="3">
    <location>
        <begin position="178"/>
        <end position="311"/>
    </location>
</feature>
<dbReference type="SMART" id="SM01017">
    <property type="entry name" value="Arrestin_C"/>
    <property type="match status" value="2"/>
</dbReference>
<dbReference type="KEGG" id="hst:105183538"/>
<sequence length="404" mass="44446">MGLKDLRVVFDNPWSTYYPGQTMTGTIVVVLDSTKKIRGISVKIKGEANTCWTNDKQEMDERGQYRDESQTVTAHEEYFETKYYLVGSASGGEIEIQSGEHKFPFACSLPDSLPSSFESDFGHVRYTVKATLDRPWKFDQDVKSPFTVISPLDLNTEPRAVEPVQAEMSKTFWCLCCATPALTVNFSLPVRGYVPGQSMPVKINVENRSSVVVNTVKLVLVKVVTFRATTPHSDSRTEEIVVTEVSKGPVEGGGSADYEQHLDIPPLPPSNLANCGIIDLEYNLKVEACVEGWYHRNLSDKTLIFVGTVPLAAYHTPSAPPAADVAAADAPTKPPAAGFVVPSANKALPPLPESQLYPNLPPPSFEESVYGARNLRERGESEYVYGLANRFAPKYPVYNFAPAQ</sequence>
<dbReference type="AlphaFoldDB" id="E2BJL1"/>
<dbReference type="FunCoup" id="E2BJL1">
    <property type="interactions" value="520"/>
</dbReference>
<evidence type="ECO:0000313" key="5">
    <source>
        <dbReference type="Proteomes" id="UP000008237"/>
    </source>
</evidence>
<dbReference type="Gene3D" id="2.60.40.640">
    <property type="match status" value="2"/>
</dbReference>
<dbReference type="InterPro" id="IPR014752">
    <property type="entry name" value="Arrestin-like_C"/>
</dbReference>
<protein>
    <submittedName>
        <fullName evidence="4">Arrestin domain-containing protein 2</fullName>
    </submittedName>
</protein>
<dbReference type="Pfam" id="PF00339">
    <property type="entry name" value="Arrestin_N"/>
    <property type="match status" value="1"/>
</dbReference>
<gene>
    <name evidence="4" type="ORF">EAI_11205</name>
</gene>
<keyword evidence="5" id="KW-1185">Reference proteome</keyword>
<dbReference type="PANTHER" id="PTHR11188:SF176">
    <property type="entry name" value="ARRESTIN DOMAIN-CONTAINING PROTEIN 1"/>
    <property type="match status" value="1"/>
</dbReference>
<dbReference type="EMBL" id="GL448571">
    <property type="protein sequence ID" value="EFN84168.1"/>
    <property type="molecule type" value="Genomic_DNA"/>
</dbReference>
<dbReference type="Pfam" id="PF02752">
    <property type="entry name" value="Arrestin_C"/>
    <property type="match status" value="1"/>
</dbReference>
<proteinExistence type="inferred from homology"/>
<evidence type="ECO:0000256" key="1">
    <source>
        <dbReference type="ARBA" id="ARBA00005298"/>
    </source>
</evidence>
<dbReference type="GO" id="GO:0005737">
    <property type="term" value="C:cytoplasm"/>
    <property type="evidence" value="ECO:0007669"/>
    <property type="project" value="TreeGrafter"/>
</dbReference>
<dbReference type="STRING" id="610380.E2BJL1"/>
<evidence type="ECO:0000313" key="4">
    <source>
        <dbReference type="EMBL" id="EFN84168.1"/>
    </source>
</evidence>
<dbReference type="InterPro" id="IPR050357">
    <property type="entry name" value="Arrestin_domain-protein"/>
</dbReference>
<dbReference type="InterPro" id="IPR011021">
    <property type="entry name" value="Arrestin-like_N"/>
</dbReference>
<dbReference type="PhylomeDB" id="E2BJL1"/>
<keyword evidence="2" id="KW-0716">Sensory transduction</keyword>
<dbReference type="GO" id="GO:0015031">
    <property type="term" value="P:protein transport"/>
    <property type="evidence" value="ECO:0007669"/>
    <property type="project" value="TreeGrafter"/>
</dbReference>
<dbReference type="InterPro" id="IPR011022">
    <property type="entry name" value="Arrestin_C-like"/>
</dbReference>
<dbReference type="PANTHER" id="PTHR11188">
    <property type="entry name" value="ARRESTIN DOMAIN CONTAINING PROTEIN"/>
    <property type="match status" value="1"/>
</dbReference>
<evidence type="ECO:0000259" key="3">
    <source>
        <dbReference type="SMART" id="SM01017"/>
    </source>
</evidence>
<dbReference type="InterPro" id="IPR014756">
    <property type="entry name" value="Ig_E-set"/>
</dbReference>
<organism evidence="5">
    <name type="scientific">Harpegnathos saltator</name>
    <name type="common">Jerdon's jumping ant</name>
    <dbReference type="NCBI Taxonomy" id="610380"/>
    <lineage>
        <taxon>Eukaryota</taxon>
        <taxon>Metazoa</taxon>
        <taxon>Ecdysozoa</taxon>
        <taxon>Arthropoda</taxon>
        <taxon>Hexapoda</taxon>
        <taxon>Insecta</taxon>
        <taxon>Pterygota</taxon>
        <taxon>Neoptera</taxon>
        <taxon>Endopterygota</taxon>
        <taxon>Hymenoptera</taxon>
        <taxon>Apocrita</taxon>
        <taxon>Aculeata</taxon>
        <taxon>Formicoidea</taxon>
        <taxon>Formicidae</taxon>
        <taxon>Ponerinae</taxon>
        <taxon>Ponerini</taxon>
        <taxon>Harpegnathos</taxon>
    </lineage>
</organism>
<dbReference type="SUPFAM" id="SSF81296">
    <property type="entry name" value="E set domains"/>
    <property type="match status" value="2"/>
</dbReference>
<dbReference type="InParanoid" id="E2BJL1"/>
<comment type="similarity">
    <text evidence="1">Belongs to the arrestin family.</text>
</comment>
<dbReference type="OrthoDB" id="2333384at2759"/>
<dbReference type="OMA" id="FCCLCCG"/>
<dbReference type="Proteomes" id="UP000008237">
    <property type="component" value="Unassembled WGS sequence"/>
</dbReference>
<feature type="domain" description="Arrestin C-terminal-like" evidence="3">
    <location>
        <begin position="4"/>
        <end position="152"/>
    </location>
</feature>